<feature type="chain" id="PRO_5030881948" evidence="1">
    <location>
        <begin position="26"/>
        <end position="168"/>
    </location>
</feature>
<protein>
    <submittedName>
        <fullName evidence="2">Uncharacterized protein</fullName>
    </submittedName>
</protein>
<accession>A0A7W6FNG4</accession>
<dbReference type="Proteomes" id="UP000571950">
    <property type="component" value="Unassembled WGS sequence"/>
</dbReference>
<keyword evidence="1" id="KW-0732">Signal</keyword>
<evidence type="ECO:0000313" key="3">
    <source>
        <dbReference type="Proteomes" id="UP000571950"/>
    </source>
</evidence>
<dbReference type="AlphaFoldDB" id="A0A7W6FNG4"/>
<reference evidence="2 3" key="1">
    <citation type="submission" date="2020-08" db="EMBL/GenBank/DDBJ databases">
        <title>Genomic Encyclopedia of Type Strains, Phase IV (KMG-IV): sequencing the most valuable type-strain genomes for metagenomic binning, comparative biology and taxonomic classification.</title>
        <authorList>
            <person name="Goeker M."/>
        </authorList>
    </citation>
    <scope>NUCLEOTIDE SEQUENCE [LARGE SCALE GENOMIC DNA]</scope>
    <source>
        <strain evidence="2 3">DSM 26189</strain>
    </source>
</reference>
<keyword evidence="3" id="KW-1185">Reference proteome</keyword>
<organism evidence="2 3">
    <name type="scientific">Sphingobium jiangsuense</name>
    <dbReference type="NCBI Taxonomy" id="870476"/>
    <lineage>
        <taxon>Bacteria</taxon>
        <taxon>Pseudomonadati</taxon>
        <taxon>Pseudomonadota</taxon>
        <taxon>Alphaproteobacteria</taxon>
        <taxon>Sphingomonadales</taxon>
        <taxon>Sphingomonadaceae</taxon>
        <taxon>Sphingobium</taxon>
    </lineage>
</organism>
<proteinExistence type="predicted"/>
<comment type="caution">
    <text evidence="2">The sequence shown here is derived from an EMBL/GenBank/DDBJ whole genome shotgun (WGS) entry which is preliminary data.</text>
</comment>
<evidence type="ECO:0000313" key="2">
    <source>
        <dbReference type="EMBL" id="MBB3924507.1"/>
    </source>
</evidence>
<name>A0A7W6FNG4_9SPHN</name>
<evidence type="ECO:0000256" key="1">
    <source>
        <dbReference type="SAM" id="SignalP"/>
    </source>
</evidence>
<sequence length="168" mass="18969">MTMLRPFLAAPLPLAVLFLASAAPAAARPEVSQDRAAPAPASEKPTRILDRAAARRLLGNRGLTLQWIDWNTRGTASISAKGDSWRLRGAQFEAGGPGRLFLDGVIREIGKDYFLFQGTISITDTPDRGRTCEATKEWRFAITQNRPYYRLREFEWCDRLTDYIDIYF</sequence>
<feature type="signal peptide" evidence="1">
    <location>
        <begin position="1"/>
        <end position="25"/>
    </location>
</feature>
<dbReference type="EMBL" id="JACIDT010000001">
    <property type="protein sequence ID" value="MBB3924507.1"/>
    <property type="molecule type" value="Genomic_DNA"/>
</dbReference>
<gene>
    <name evidence="2" type="ORF">GGR43_000201</name>
</gene>
<dbReference type="RefSeq" id="WP_188070077.1">
    <property type="nucleotide sequence ID" value="NZ_BSPS01000060.1"/>
</dbReference>